<organism evidence="1 2">
    <name type="scientific">Methylocella silvestris</name>
    <dbReference type="NCBI Taxonomy" id="199596"/>
    <lineage>
        <taxon>Bacteria</taxon>
        <taxon>Pseudomonadati</taxon>
        <taxon>Pseudomonadota</taxon>
        <taxon>Alphaproteobacteria</taxon>
        <taxon>Hyphomicrobiales</taxon>
        <taxon>Beijerinckiaceae</taxon>
        <taxon>Methylocella</taxon>
    </lineage>
</organism>
<dbReference type="PANTHER" id="PTHR36057">
    <property type="match status" value="1"/>
</dbReference>
<accession>A0A2J7TGQ9</accession>
<dbReference type="Proteomes" id="UP000236286">
    <property type="component" value="Unassembled WGS sequence"/>
</dbReference>
<protein>
    <submittedName>
        <fullName evidence="1">DUF1223 domain-containing protein</fullName>
    </submittedName>
</protein>
<proteinExistence type="predicted"/>
<sequence length="211" mass="22154">MELFTSQGCSFCPPADALLAALARKPDVVAVSFPVDYWDYIGWKDTMASPVFVARQRAYAAKLGEQHAYTPQIIVDGLQGAVGSDRKEIDAALASARSRDGAMTVPVRLTQANGALAVEVGEGAGGPAVVIALRVLRSRTVHIGRGENAGRNVTYTNVVRGMDEIGVWDGAAATFHAPDARDDGEGYVIFVQKGSLQRPGAILGAAKTAGL</sequence>
<dbReference type="AlphaFoldDB" id="A0A2J7TGQ9"/>
<dbReference type="InterPro" id="IPR036249">
    <property type="entry name" value="Thioredoxin-like_sf"/>
</dbReference>
<evidence type="ECO:0000313" key="1">
    <source>
        <dbReference type="EMBL" id="PNG25950.1"/>
    </source>
</evidence>
<name>A0A2J7TGQ9_METSI</name>
<evidence type="ECO:0000313" key="2">
    <source>
        <dbReference type="Proteomes" id="UP000236286"/>
    </source>
</evidence>
<dbReference type="EMBL" id="PDZR01000011">
    <property type="protein sequence ID" value="PNG25950.1"/>
    <property type="molecule type" value="Genomic_DNA"/>
</dbReference>
<dbReference type="PANTHER" id="PTHR36057:SF1">
    <property type="entry name" value="LIPOPROTEIN LIPID ATTACHMENT SITE-LIKE PROTEIN, PUTATIVE (DUF1223)-RELATED"/>
    <property type="match status" value="1"/>
</dbReference>
<dbReference type="InterPro" id="IPR010634">
    <property type="entry name" value="DUF1223"/>
</dbReference>
<comment type="caution">
    <text evidence="1">The sequence shown here is derived from an EMBL/GenBank/DDBJ whole genome shotgun (WGS) entry which is preliminary data.</text>
</comment>
<dbReference type="SUPFAM" id="SSF52833">
    <property type="entry name" value="Thioredoxin-like"/>
    <property type="match status" value="1"/>
</dbReference>
<dbReference type="Pfam" id="PF06764">
    <property type="entry name" value="DUF1223"/>
    <property type="match status" value="1"/>
</dbReference>
<gene>
    <name evidence="1" type="ORF">CR492_11360</name>
</gene>
<dbReference type="OrthoDB" id="9808254at2"/>
<reference evidence="1 2" key="1">
    <citation type="submission" date="2017-10" db="EMBL/GenBank/DDBJ databases">
        <title>Genome announcement of Methylocella silvestris TVC from permafrost.</title>
        <authorList>
            <person name="Wang J."/>
            <person name="Geng K."/>
            <person name="Ul-Haque F."/>
            <person name="Crombie A.T."/>
            <person name="Street L.E."/>
            <person name="Wookey P.A."/>
            <person name="Murrell J.C."/>
            <person name="Pratscher J."/>
        </authorList>
    </citation>
    <scope>NUCLEOTIDE SEQUENCE [LARGE SCALE GENOMIC DNA]</scope>
    <source>
        <strain evidence="1 2">TVC</strain>
    </source>
</reference>